<evidence type="ECO:0000256" key="5">
    <source>
        <dbReference type="ARBA" id="ARBA00022499"/>
    </source>
</evidence>
<evidence type="ECO:0000256" key="19">
    <source>
        <dbReference type="ARBA" id="ARBA00049390"/>
    </source>
</evidence>
<dbReference type="Gene3D" id="3.40.50.300">
    <property type="entry name" value="P-loop containing nucleotide triphosphate hydrolases"/>
    <property type="match status" value="2"/>
</dbReference>
<proteinExistence type="inferred from homology"/>
<feature type="compositionally biased region" description="Basic and acidic residues" evidence="20">
    <location>
        <begin position="396"/>
        <end position="410"/>
    </location>
</feature>
<dbReference type="InterPro" id="IPR011545">
    <property type="entry name" value="DEAD/DEAH_box_helicase_dom"/>
</dbReference>
<reference evidence="26" key="1">
    <citation type="submission" date="2025-08" db="UniProtKB">
        <authorList>
            <consortium name="RefSeq"/>
        </authorList>
    </citation>
    <scope>IDENTIFICATION</scope>
</reference>
<evidence type="ECO:0000256" key="18">
    <source>
        <dbReference type="ARBA" id="ARBA00023118"/>
    </source>
</evidence>
<dbReference type="Pfam" id="PF00270">
    <property type="entry name" value="DEAD"/>
    <property type="match status" value="1"/>
</dbReference>
<comment type="catalytic activity">
    <reaction evidence="19">
        <text>ATP + H2O = ADP + phosphate + H(+)</text>
        <dbReference type="Rhea" id="RHEA:13065"/>
        <dbReference type="ChEBI" id="CHEBI:15377"/>
        <dbReference type="ChEBI" id="CHEBI:15378"/>
        <dbReference type="ChEBI" id="CHEBI:30616"/>
        <dbReference type="ChEBI" id="CHEBI:43474"/>
        <dbReference type="ChEBI" id="CHEBI:456216"/>
        <dbReference type="EC" id="3.6.4.13"/>
    </reaction>
    <physiologicalReaction direction="left-to-right" evidence="19">
        <dbReference type="Rhea" id="RHEA:13066"/>
    </physiologicalReaction>
</comment>
<dbReference type="GO" id="GO:0045087">
    <property type="term" value="P:innate immune response"/>
    <property type="evidence" value="ECO:0007669"/>
    <property type="project" value="UniProtKB-KW"/>
</dbReference>
<keyword evidence="14" id="KW-0067">ATP-binding</keyword>
<dbReference type="Gene3D" id="1.10.533.10">
    <property type="entry name" value="Death Domain, Fas"/>
    <property type="match status" value="2"/>
</dbReference>
<keyword evidence="8" id="KW-0479">Metal-binding</keyword>
<dbReference type="PANTHER" id="PTHR14074">
    <property type="entry name" value="HELICASE WITH DEATH DOMAIN-RELATED"/>
    <property type="match status" value="1"/>
</dbReference>
<keyword evidence="5" id="KW-1017">Isopeptide bond</keyword>
<feature type="domain" description="CARD" evidence="21">
    <location>
        <begin position="29"/>
        <end position="96"/>
    </location>
</feature>
<dbReference type="GO" id="GO:0016787">
    <property type="term" value="F:hydrolase activity"/>
    <property type="evidence" value="ECO:0007669"/>
    <property type="project" value="UniProtKB-KW"/>
</dbReference>
<comment type="subcellular location">
    <subcellularLocation>
        <location evidence="1">Cytoplasm</location>
    </subcellularLocation>
</comment>
<dbReference type="Pfam" id="PF16739">
    <property type="entry name" value="CARD_2"/>
    <property type="match status" value="1"/>
</dbReference>
<dbReference type="InterPro" id="IPR038557">
    <property type="entry name" value="RLR_C_sf"/>
</dbReference>
<keyword evidence="6" id="KW-0597">Phosphoprotein</keyword>
<evidence type="ECO:0000256" key="1">
    <source>
        <dbReference type="ARBA" id="ARBA00004496"/>
    </source>
</evidence>
<dbReference type="RefSeq" id="XP_022103897.1">
    <property type="nucleotide sequence ID" value="XM_022248205.1"/>
</dbReference>
<gene>
    <name evidence="26" type="primary">LOC110986383</name>
</gene>
<dbReference type="InterPro" id="IPR027417">
    <property type="entry name" value="P-loop_NTPase"/>
</dbReference>
<name>A0A8B7ZFX4_ACAPL</name>
<dbReference type="KEGG" id="aplc:110986383"/>
<keyword evidence="16" id="KW-0391">Immunity</keyword>
<organism evidence="25 26">
    <name type="scientific">Acanthaster planci</name>
    <name type="common">Crown-of-thorns starfish</name>
    <dbReference type="NCBI Taxonomy" id="133434"/>
    <lineage>
        <taxon>Eukaryota</taxon>
        <taxon>Metazoa</taxon>
        <taxon>Echinodermata</taxon>
        <taxon>Eleutherozoa</taxon>
        <taxon>Asterozoa</taxon>
        <taxon>Asteroidea</taxon>
        <taxon>Valvatacea</taxon>
        <taxon>Valvatida</taxon>
        <taxon>Acanthasteridae</taxon>
        <taxon>Acanthaster</taxon>
    </lineage>
</organism>
<keyword evidence="4" id="KW-0963">Cytoplasm</keyword>
<dbReference type="Pfam" id="PF00271">
    <property type="entry name" value="Helicase_C"/>
    <property type="match status" value="1"/>
</dbReference>
<dbReference type="SMART" id="SM00490">
    <property type="entry name" value="HELICc"/>
    <property type="match status" value="1"/>
</dbReference>
<feature type="region of interest" description="Disordered" evidence="20">
    <location>
        <begin position="379"/>
        <end position="410"/>
    </location>
</feature>
<evidence type="ECO:0000313" key="26">
    <source>
        <dbReference type="RefSeq" id="XP_022103897.1"/>
    </source>
</evidence>
<evidence type="ECO:0000259" key="22">
    <source>
        <dbReference type="PROSITE" id="PS51192"/>
    </source>
</evidence>
<keyword evidence="13" id="KW-0862">Zinc</keyword>
<keyword evidence="15" id="KW-0832">Ubl conjugation</keyword>
<dbReference type="OrthoDB" id="416741at2759"/>
<dbReference type="InterPro" id="IPR001650">
    <property type="entry name" value="Helicase_C-like"/>
</dbReference>
<dbReference type="Pfam" id="PF18119">
    <property type="entry name" value="RIG-I_C"/>
    <property type="match status" value="1"/>
</dbReference>
<dbReference type="SUPFAM" id="SSF47986">
    <property type="entry name" value="DEATH domain"/>
    <property type="match status" value="1"/>
</dbReference>
<dbReference type="InterPro" id="IPR001315">
    <property type="entry name" value="CARD"/>
</dbReference>
<dbReference type="InterPro" id="IPR014001">
    <property type="entry name" value="Helicase_ATP-bd"/>
</dbReference>
<dbReference type="Gene3D" id="1.20.1320.30">
    <property type="match status" value="1"/>
</dbReference>
<dbReference type="PROSITE" id="PS51192">
    <property type="entry name" value="HELICASE_ATP_BIND_1"/>
    <property type="match status" value="1"/>
</dbReference>
<dbReference type="GO" id="GO:0046872">
    <property type="term" value="F:metal ion binding"/>
    <property type="evidence" value="ECO:0007669"/>
    <property type="project" value="UniProtKB-KW"/>
</dbReference>
<evidence type="ECO:0000259" key="23">
    <source>
        <dbReference type="PROSITE" id="PS51194"/>
    </source>
</evidence>
<evidence type="ECO:0000256" key="3">
    <source>
        <dbReference type="ARBA" id="ARBA00012552"/>
    </source>
</evidence>
<dbReference type="GO" id="GO:0005524">
    <property type="term" value="F:ATP binding"/>
    <property type="evidence" value="ECO:0007669"/>
    <property type="project" value="UniProtKB-KW"/>
</dbReference>
<evidence type="ECO:0000256" key="4">
    <source>
        <dbReference type="ARBA" id="ARBA00022490"/>
    </source>
</evidence>
<feature type="domain" description="RLR CTR" evidence="24">
    <location>
        <begin position="1001"/>
        <end position="1129"/>
    </location>
</feature>
<dbReference type="GO" id="GO:0003723">
    <property type="term" value="F:RNA binding"/>
    <property type="evidence" value="ECO:0007669"/>
    <property type="project" value="UniProtKB-KW"/>
</dbReference>
<dbReference type="GO" id="GO:0051607">
    <property type="term" value="P:defense response to virus"/>
    <property type="evidence" value="ECO:0007669"/>
    <property type="project" value="UniProtKB-KW"/>
</dbReference>
<evidence type="ECO:0000259" key="24">
    <source>
        <dbReference type="PROSITE" id="PS51789"/>
    </source>
</evidence>
<feature type="region of interest" description="Disordered" evidence="20">
    <location>
        <begin position="246"/>
        <end position="317"/>
    </location>
</feature>
<dbReference type="SMART" id="SM00487">
    <property type="entry name" value="DEXDc"/>
    <property type="match status" value="1"/>
</dbReference>
<feature type="domain" description="Helicase ATP-binding" evidence="22">
    <location>
        <begin position="458"/>
        <end position="634"/>
    </location>
</feature>
<dbReference type="InterPro" id="IPR041204">
    <property type="entry name" value="RIG-I-like_C"/>
</dbReference>
<feature type="domain" description="Helicase C-terminal" evidence="23">
    <location>
        <begin position="817"/>
        <end position="981"/>
    </location>
</feature>
<evidence type="ECO:0000256" key="13">
    <source>
        <dbReference type="ARBA" id="ARBA00022833"/>
    </source>
</evidence>
<dbReference type="Gene3D" id="2.170.150.30">
    <property type="entry name" value="RIG-I-like receptor, C-terminal regulatory domain"/>
    <property type="match status" value="1"/>
</dbReference>
<dbReference type="GO" id="GO:0042981">
    <property type="term" value="P:regulation of apoptotic process"/>
    <property type="evidence" value="ECO:0007669"/>
    <property type="project" value="InterPro"/>
</dbReference>
<dbReference type="PROSITE" id="PS51194">
    <property type="entry name" value="HELICASE_CTER"/>
    <property type="match status" value="1"/>
</dbReference>
<evidence type="ECO:0000256" key="7">
    <source>
        <dbReference type="ARBA" id="ARBA00022588"/>
    </source>
</evidence>
<dbReference type="EC" id="3.6.4.13" evidence="3"/>
<dbReference type="PROSITE" id="PS51789">
    <property type="entry name" value="RLR_CTR"/>
    <property type="match status" value="1"/>
</dbReference>
<evidence type="ECO:0000256" key="15">
    <source>
        <dbReference type="ARBA" id="ARBA00022843"/>
    </source>
</evidence>
<evidence type="ECO:0000256" key="9">
    <source>
        <dbReference type="ARBA" id="ARBA00022737"/>
    </source>
</evidence>
<evidence type="ECO:0000256" key="6">
    <source>
        <dbReference type="ARBA" id="ARBA00022553"/>
    </source>
</evidence>
<dbReference type="Pfam" id="PF11648">
    <property type="entry name" value="RIG-I_C-RD"/>
    <property type="match status" value="1"/>
</dbReference>
<dbReference type="GO" id="GO:0003724">
    <property type="term" value="F:RNA helicase activity"/>
    <property type="evidence" value="ECO:0007669"/>
    <property type="project" value="UniProtKB-EC"/>
</dbReference>
<evidence type="ECO:0000256" key="17">
    <source>
        <dbReference type="ARBA" id="ARBA00022884"/>
    </source>
</evidence>
<evidence type="ECO:0000256" key="10">
    <source>
        <dbReference type="ARBA" id="ARBA00022741"/>
    </source>
</evidence>
<evidence type="ECO:0000256" key="11">
    <source>
        <dbReference type="ARBA" id="ARBA00022801"/>
    </source>
</evidence>
<evidence type="ECO:0000256" key="8">
    <source>
        <dbReference type="ARBA" id="ARBA00022723"/>
    </source>
</evidence>
<protein>
    <recommendedName>
        <fullName evidence="3">RNA helicase</fullName>
        <ecNumber evidence="3">3.6.4.13</ecNumber>
    </recommendedName>
</protein>
<dbReference type="SUPFAM" id="SSF52540">
    <property type="entry name" value="P-loop containing nucleoside triphosphate hydrolases"/>
    <property type="match status" value="2"/>
</dbReference>
<evidence type="ECO:0000313" key="25">
    <source>
        <dbReference type="Proteomes" id="UP000694845"/>
    </source>
</evidence>
<evidence type="ECO:0000256" key="14">
    <source>
        <dbReference type="ARBA" id="ARBA00022840"/>
    </source>
</evidence>
<keyword evidence="17" id="KW-0694">RNA-binding</keyword>
<dbReference type="GeneID" id="110986383"/>
<keyword evidence="25" id="KW-1185">Reference proteome</keyword>
<keyword evidence="12 26" id="KW-0347">Helicase</keyword>
<keyword evidence="10" id="KW-0547">Nucleotide-binding</keyword>
<keyword evidence="7" id="KW-0399">Innate immunity</keyword>
<dbReference type="InterPro" id="IPR011029">
    <property type="entry name" value="DEATH-like_dom_sf"/>
</dbReference>
<evidence type="ECO:0000256" key="12">
    <source>
        <dbReference type="ARBA" id="ARBA00022806"/>
    </source>
</evidence>
<dbReference type="InterPro" id="IPR051363">
    <property type="entry name" value="RLR_Helicase"/>
</dbReference>
<keyword evidence="9" id="KW-0677">Repeat</keyword>
<keyword evidence="18" id="KW-0051">Antiviral defense</keyword>
<evidence type="ECO:0000256" key="16">
    <source>
        <dbReference type="ARBA" id="ARBA00022859"/>
    </source>
</evidence>
<dbReference type="InterPro" id="IPR021673">
    <property type="entry name" value="RLR_CTR"/>
</dbReference>
<dbReference type="CDD" id="cd01671">
    <property type="entry name" value="CARD"/>
    <property type="match status" value="1"/>
</dbReference>
<dbReference type="PROSITE" id="PS50209">
    <property type="entry name" value="CARD"/>
    <property type="match status" value="1"/>
</dbReference>
<dbReference type="PANTHER" id="PTHR14074:SF16">
    <property type="entry name" value="ANTIVIRAL INNATE IMMUNE RESPONSE RECEPTOR RIG-I"/>
    <property type="match status" value="1"/>
</dbReference>
<dbReference type="Proteomes" id="UP000694845">
    <property type="component" value="Unplaced"/>
</dbReference>
<keyword evidence="11" id="KW-0378">Hydrolase</keyword>
<evidence type="ECO:0000256" key="2">
    <source>
        <dbReference type="ARBA" id="ARBA00006866"/>
    </source>
</evidence>
<dbReference type="AlphaFoldDB" id="A0A8B7ZFX4"/>
<evidence type="ECO:0000256" key="20">
    <source>
        <dbReference type="SAM" id="MobiDB-lite"/>
    </source>
</evidence>
<accession>A0A8B7ZFX4</accession>
<dbReference type="GO" id="GO:0005737">
    <property type="term" value="C:cytoplasm"/>
    <property type="evidence" value="ECO:0007669"/>
    <property type="project" value="UniProtKB-SubCell"/>
</dbReference>
<sequence length="1144" mass="130393">MMAALNQQKFKGSGDPSSANNGLLTVVFRAPLLNHLSIDSGFLGALVQSCLISVDEQESILRKESREDRIRFLLRIIWFNPSDVVSQFISALKQSDGDTNRLLADHIEGVRNIPQYDRERGLIKKHYQRLAQDIDPSGMIPHLTYIHIDDRERIMATYANGHLDLARCALLHLTLRTLAPEWFNEFLTALENTGQGNVARQMRVDFQNEEENAMETQALRATTEARFSEETSLGLAALSLEDYRCPDRHRPMEQRVSGEGMSGMQYPSHQQPERRSQSMGPPTSTSRTRSRSEKRSRPASSRESSRSPKRRRTYQEKMVLFKRNRGRPNFGPAVYNNTVIQQNVQNIYNNTTNNKVNIVNSQNVRAMVGGERNTMNIGEQRCRPDQMPDGEADLQQDDRCRGDDEPDHAKVPRHEDVRDVYRTPMSNVDDTPPGMGKSSMEGIEIKRPNLYEDQLELAENAVAGKNTVLVAPTGSGKTHVAAYIIHDHFIANLPKPVNKRRALFLVNTVNLVGQQQEKLKEVLEPTSFFSVIGIHGASELSLKEEVASRNVIVLTAQLLENAVKEISLEEFSLLVFDECHLCQKGHAYNTIMARYLDEKRQGKTNLPQIIGMTASLGTGKAKTQDDADNHAVQICANMGAECISMVIRNVAVLELRVNIPQEVEPIEIKCREKDPFAEKINQIMEKIEKMLNESSSLDVQKFIRSACIPSQRGSQAYRQWCDRMKRSAQIFIKNGQDAVYRMLQTCITHLMEYNKSLVINKQVRTVDAFEYLHRMKDAMNDRSSCFDETDLQLFKLFIDEERALMEVSEDPTNQNPLLEKLSEIIQEEYRIRPESRAILFVKTIDTTEALHDWLTQTPELEFLTPGRIAGSRDMNSIQQNKVIEQFRSGEHKMLVATNLLEQGTDVPACNLVIRLDYVPSDFGHVQIKGRTRAKDGRSYLITLVESKGVIRDSANRQREIMMKEAAQNLMAKTPGQFVCAMERQQDKDRLERQARQEQKRDIRQDNQGETFAFCCINCSMVAFHSYHVGIYVESQFLILDPDFAGRMEIKEHPKPKKVGKDVTVVGKMFCKRCGHDWGALTRIQDSYYPSVRICRFSLKNVSTGEPHTYKKWKEAPFEVEKVAKLPPEAKVKVPTSVLKKLRKL</sequence>
<dbReference type="InterPro" id="IPR031964">
    <property type="entry name" value="CARD_dom"/>
</dbReference>
<comment type="similarity">
    <text evidence="2">Belongs to the helicase family. RLR subfamily.</text>
</comment>
<evidence type="ECO:0000259" key="21">
    <source>
        <dbReference type="PROSITE" id="PS50209"/>
    </source>
</evidence>